<gene>
    <name evidence="2" type="ORF">Anapl_00514</name>
</gene>
<feature type="compositionally biased region" description="Basic and acidic residues" evidence="1">
    <location>
        <begin position="103"/>
        <end position="112"/>
    </location>
</feature>
<protein>
    <submittedName>
        <fullName evidence="2">Uncharacterized protein</fullName>
    </submittedName>
</protein>
<evidence type="ECO:0000256" key="1">
    <source>
        <dbReference type="SAM" id="MobiDB-lite"/>
    </source>
</evidence>
<dbReference type="EMBL" id="KB743145">
    <property type="protein sequence ID" value="EOB00966.1"/>
    <property type="molecule type" value="Genomic_DNA"/>
</dbReference>
<reference evidence="3" key="1">
    <citation type="journal article" date="2013" name="Nat. Genet.">
        <title>The duck genome and transcriptome provide insight into an avian influenza virus reservoir species.</title>
        <authorList>
            <person name="Huang Y."/>
            <person name="Li Y."/>
            <person name="Burt D.W."/>
            <person name="Chen H."/>
            <person name="Zhang Y."/>
            <person name="Qian W."/>
            <person name="Kim H."/>
            <person name="Gan S."/>
            <person name="Zhao Y."/>
            <person name="Li J."/>
            <person name="Yi K."/>
            <person name="Feng H."/>
            <person name="Zhu P."/>
            <person name="Li B."/>
            <person name="Liu Q."/>
            <person name="Fairley S."/>
            <person name="Magor K.E."/>
            <person name="Du Z."/>
            <person name="Hu X."/>
            <person name="Goodman L."/>
            <person name="Tafer H."/>
            <person name="Vignal A."/>
            <person name="Lee T."/>
            <person name="Kim K.W."/>
            <person name="Sheng Z."/>
            <person name="An Y."/>
            <person name="Searle S."/>
            <person name="Herrero J."/>
            <person name="Groenen M.A."/>
            <person name="Crooijmans R.P."/>
            <person name="Faraut T."/>
            <person name="Cai Q."/>
            <person name="Webster R.G."/>
            <person name="Aldridge J.R."/>
            <person name="Warren W.C."/>
            <person name="Bartschat S."/>
            <person name="Kehr S."/>
            <person name="Marz M."/>
            <person name="Stadler P.F."/>
            <person name="Smith J."/>
            <person name="Kraus R.H."/>
            <person name="Zhao Y."/>
            <person name="Ren L."/>
            <person name="Fei J."/>
            <person name="Morisson M."/>
            <person name="Kaiser P."/>
            <person name="Griffin D.K."/>
            <person name="Rao M."/>
            <person name="Pitel F."/>
            <person name="Wang J."/>
            <person name="Li N."/>
        </authorList>
    </citation>
    <scope>NUCLEOTIDE SEQUENCE [LARGE SCALE GENOMIC DNA]</scope>
</reference>
<feature type="region of interest" description="Disordered" evidence="1">
    <location>
        <begin position="77"/>
        <end position="129"/>
    </location>
</feature>
<evidence type="ECO:0000313" key="3">
    <source>
        <dbReference type="Proteomes" id="UP000296049"/>
    </source>
</evidence>
<proteinExistence type="predicted"/>
<organism evidence="2 3">
    <name type="scientific">Anas platyrhynchos</name>
    <name type="common">Mallard</name>
    <name type="synonym">Anas boschas</name>
    <dbReference type="NCBI Taxonomy" id="8839"/>
    <lineage>
        <taxon>Eukaryota</taxon>
        <taxon>Metazoa</taxon>
        <taxon>Chordata</taxon>
        <taxon>Craniata</taxon>
        <taxon>Vertebrata</taxon>
        <taxon>Euteleostomi</taxon>
        <taxon>Archelosauria</taxon>
        <taxon>Archosauria</taxon>
        <taxon>Dinosauria</taxon>
        <taxon>Saurischia</taxon>
        <taxon>Theropoda</taxon>
        <taxon>Coelurosauria</taxon>
        <taxon>Aves</taxon>
        <taxon>Neognathae</taxon>
        <taxon>Galloanserae</taxon>
        <taxon>Anseriformes</taxon>
        <taxon>Anatidae</taxon>
        <taxon>Anatinae</taxon>
        <taxon>Anas</taxon>
    </lineage>
</organism>
<dbReference type="AlphaFoldDB" id="R0JU28"/>
<keyword evidence="3" id="KW-1185">Reference proteome</keyword>
<dbReference type="Proteomes" id="UP000296049">
    <property type="component" value="Unassembled WGS sequence"/>
</dbReference>
<name>R0JU28_ANAPL</name>
<feature type="compositionally biased region" description="Basic and acidic residues" evidence="1">
    <location>
        <begin position="1"/>
        <end position="12"/>
    </location>
</feature>
<sequence length="129" mass="13334">MPSSRCREERNRKWFPVAPVNGNQEPVPRGGRAHWGGTRPRIDGDGGAGAGAPPVRVCSTCPHPDLCPLLGTAAPLAPGAPCREESNSVQGPYLEDLSAEVPHGAERGRGEEGPSATLQVQAAAPRAAG</sequence>
<evidence type="ECO:0000313" key="2">
    <source>
        <dbReference type="EMBL" id="EOB00966.1"/>
    </source>
</evidence>
<accession>R0JU28</accession>
<feature type="region of interest" description="Disordered" evidence="1">
    <location>
        <begin position="1"/>
        <end position="53"/>
    </location>
</feature>